<dbReference type="InterPro" id="IPR036322">
    <property type="entry name" value="WD40_repeat_dom_sf"/>
</dbReference>
<dbReference type="SUPFAM" id="SSF50978">
    <property type="entry name" value="WD40 repeat-like"/>
    <property type="match status" value="1"/>
</dbReference>
<evidence type="ECO:0000256" key="2">
    <source>
        <dbReference type="ARBA" id="ARBA00022737"/>
    </source>
</evidence>
<dbReference type="PROSITE" id="PS50082">
    <property type="entry name" value="WD_REPEATS_2"/>
    <property type="match status" value="3"/>
</dbReference>
<dbReference type="GO" id="GO:0016251">
    <property type="term" value="F:RNA polymerase II general transcription initiation factor activity"/>
    <property type="evidence" value="ECO:0007669"/>
    <property type="project" value="TreeGrafter"/>
</dbReference>
<evidence type="ECO:0000256" key="3">
    <source>
        <dbReference type="PROSITE-ProRule" id="PRU00221"/>
    </source>
</evidence>
<organism evidence="4 5">
    <name type="scientific">Chrysochromulina tobinii</name>
    <dbReference type="NCBI Taxonomy" id="1460289"/>
    <lineage>
        <taxon>Eukaryota</taxon>
        <taxon>Haptista</taxon>
        <taxon>Haptophyta</taxon>
        <taxon>Prymnesiophyceae</taxon>
        <taxon>Prymnesiales</taxon>
        <taxon>Chrysochromulinaceae</taxon>
        <taxon>Chrysochromulina</taxon>
    </lineage>
</organism>
<dbReference type="PROSITE" id="PS50294">
    <property type="entry name" value="WD_REPEATS_REGION"/>
    <property type="match status" value="2"/>
</dbReference>
<dbReference type="OrthoDB" id="674604at2759"/>
<dbReference type="Proteomes" id="UP000037460">
    <property type="component" value="Unassembled WGS sequence"/>
</dbReference>
<evidence type="ECO:0000256" key="1">
    <source>
        <dbReference type="ARBA" id="ARBA00022574"/>
    </source>
</evidence>
<accession>A0A0M0K2U2</accession>
<protein>
    <submittedName>
        <fullName evidence="4">Tfiid and saga subunit</fullName>
    </submittedName>
</protein>
<keyword evidence="1 3" id="KW-0853">WD repeat</keyword>
<dbReference type="PANTHER" id="PTHR19879">
    <property type="entry name" value="TRANSCRIPTION INITIATION FACTOR TFIID"/>
    <property type="match status" value="1"/>
</dbReference>
<dbReference type="InterPro" id="IPR020472">
    <property type="entry name" value="WD40_PAC1"/>
</dbReference>
<gene>
    <name evidence="4" type="ORF">Ctob_005662</name>
</gene>
<reference evidence="5" key="1">
    <citation type="journal article" date="2015" name="PLoS Genet.">
        <title>Genome Sequence and Transcriptome Analyses of Chrysochromulina tobin: Metabolic Tools for Enhanced Algal Fitness in the Prominent Order Prymnesiales (Haptophyceae).</title>
        <authorList>
            <person name="Hovde B.T."/>
            <person name="Deodato C.R."/>
            <person name="Hunsperger H.M."/>
            <person name="Ryken S.A."/>
            <person name="Yost W."/>
            <person name="Jha R.K."/>
            <person name="Patterson J."/>
            <person name="Monnat R.J. Jr."/>
            <person name="Barlow S.B."/>
            <person name="Starkenburg S.R."/>
            <person name="Cattolico R.A."/>
        </authorList>
    </citation>
    <scope>NUCLEOTIDE SEQUENCE</scope>
    <source>
        <strain evidence="5">CCMP291</strain>
    </source>
</reference>
<dbReference type="PRINTS" id="PR00320">
    <property type="entry name" value="GPROTEINBRPT"/>
</dbReference>
<dbReference type="InterPro" id="IPR001680">
    <property type="entry name" value="WD40_rpt"/>
</dbReference>
<evidence type="ECO:0000313" key="5">
    <source>
        <dbReference type="Proteomes" id="UP000037460"/>
    </source>
</evidence>
<dbReference type="AlphaFoldDB" id="A0A0M0K2U2"/>
<dbReference type="GO" id="GO:0005669">
    <property type="term" value="C:transcription factor TFIID complex"/>
    <property type="evidence" value="ECO:0007669"/>
    <property type="project" value="TreeGrafter"/>
</dbReference>
<feature type="repeat" description="WD" evidence="3">
    <location>
        <begin position="3"/>
        <end position="44"/>
    </location>
</feature>
<dbReference type="Pfam" id="PF00400">
    <property type="entry name" value="WD40"/>
    <property type="match status" value="4"/>
</dbReference>
<feature type="repeat" description="WD" evidence="3">
    <location>
        <begin position="87"/>
        <end position="128"/>
    </location>
</feature>
<dbReference type="GO" id="GO:0006367">
    <property type="term" value="P:transcription initiation at RNA polymerase II promoter"/>
    <property type="evidence" value="ECO:0007669"/>
    <property type="project" value="TreeGrafter"/>
</dbReference>
<comment type="caution">
    <text evidence="4">The sequence shown here is derived from an EMBL/GenBank/DDBJ whole genome shotgun (WGS) entry which is preliminary data.</text>
</comment>
<keyword evidence="5" id="KW-1185">Reference proteome</keyword>
<dbReference type="EMBL" id="JWZX01001598">
    <property type="protein sequence ID" value="KOO33125.1"/>
    <property type="molecule type" value="Genomic_DNA"/>
</dbReference>
<keyword evidence="2" id="KW-0677">Repeat</keyword>
<proteinExistence type="predicted"/>
<dbReference type="SMART" id="SM00320">
    <property type="entry name" value="WD40"/>
    <property type="match status" value="4"/>
</dbReference>
<sequence length="217" mass="23225">MSYREHGCPVFHTAFSPHNSHFLTGGYDGALRIFTTERRAPLRVLAGHHGDINHAIFHPNGAYALSGSHDGTLRLWDVATASCIRLFHGHTAPVRAVAISHDGTTAASASEDSTVRLWHLASSRELKKLPAKGDPGACAVSFSHSGRLLASAGRHNVFVWEVRDLMQTKEEEVAPALSLPSPVPLINATFVPGQTMLIASGAEDAPKAGLWAEDGAR</sequence>
<dbReference type="Gene3D" id="2.130.10.10">
    <property type="entry name" value="YVTN repeat-like/Quinoprotein amine dehydrogenase"/>
    <property type="match status" value="2"/>
</dbReference>
<dbReference type="PANTHER" id="PTHR19879:SF1">
    <property type="entry name" value="CANNONBALL-RELATED"/>
    <property type="match status" value="1"/>
</dbReference>
<dbReference type="InterPro" id="IPR015943">
    <property type="entry name" value="WD40/YVTN_repeat-like_dom_sf"/>
</dbReference>
<evidence type="ECO:0000313" key="4">
    <source>
        <dbReference type="EMBL" id="KOO33125.1"/>
    </source>
</evidence>
<name>A0A0M0K2U2_9EUKA</name>
<dbReference type="InterPro" id="IPR019775">
    <property type="entry name" value="WD40_repeat_CS"/>
</dbReference>
<dbReference type="PROSITE" id="PS00678">
    <property type="entry name" value="WD_REPEATS_1"/>
    <property type="match status" value="1"/>
</dbReference>
<feature type="repeat" description="WD" evidence="3">
    <location>
        <begin position="45"/>
        <end position="86"/>
    </location>
</feature>